<reference evidence="1" key="1">
    <citation type="submission" date="2022-10" db="EMBL/GenBank/DDBJ databases">
        <authorList>
            <person name="Chen Y."/>
            <person name="Dougan E. K."/>
            <person name="Chan C."/>
            <person name="Rhodes N."/>
            <person name="Thang M."/>
        </authorList>
    </citation>
    <scope>NUCLEOTIDE SEQUENCE</scope>
</reference>
<dbReference type="OrthoDB" id="409017at2759"/>
<name>A0A9P1D707_9DINO</name>
<dbReference type="Proteomes" id="UP001152797">
    <property type="component" value="Unassembled WGS sequence"/>
</dbReference>
<evidence type="ECO:0000313" key="1">
    <source>
        <dbReference type="EMBL" id="CAI4003151.1"/>
    </source>
</evidence>
<accession>A0A9P1D707</accession>
<dbReference type="EMBL" id="CAMXCT010003223">
    <property type="protein sequence ID" value="CAI4003151.1"/>
    <property type="molecule type" value="Genomic_DNA"/>
</dbReference>
<dbReference type="EMBL" id="CAMXCT020003223">
    <property type="protein sequence ID" value="CAL1156526.1"/>
    <property type="molecule type" value="Genomic_DNA"/>
</dbReference>
<dbReference type="EMBL" id="CAMXCT030003223">
    <property type="protein sequence ID" value="CAL4790463.1"/>
    <property type="molecule type" value="Genomic_DNA"/>
</dbReference>
<protein>
    <submittedName>
        <fullName evidence="1">Uncharacterized protein</fullName>
    </submittedName>
</protein>
<proteinExistence type="predicted"/>
<reference evidence="2 3" key="2">
    <citation type="submission" date="2024-05" db="EMBL/GenBank/DDBJ databases">
        <authorList>
            <person name="Chen Y."/>
            <person name="Shah S."/>
            <person name="Dougan E. K."/>
            <person name="Thang M."/>
            <person name="Chan C."/>
        </authorList>
    </citation>
    <scope>NUCLEOTIDE SEQUENCE [LARGE SCALE GENOMIC DNA]</scope>
</reference>
<organism evidence="1">
    <name type="scientific">Cladocopium goreaui</name>
    <dbReference type="NCBI Taxonomy" id="2562237"/>
    <lineage>
        <taxon>Eukaryota</taxon>
        <taxon>Sar</taxon>
        <taxon>Alveolata</taxon>
        <taxon>Dinophyceae</taxon>
        <taxon>Suessiales</taxon>
        <taxon>Symbiodiniaceae</taxon>
        <taxon>Cladocopium</taxon>
    </lineage>
</organism>
<evidence type="ECO:0000313" key="3">
    <source>
        <dbReference type="Proteomes" id="UP001152797"/>
    </source>
</evidence>
<dbReference type="AlphaFoldDB" id="A0A9P1D707"/>
<comment type="caution">
    <text evidence="1">The sequence shown here is derived from an EMBL/GenBank/DDBJ whole genome shotgun (WGS) entry which is preliminary data.</text>
</comment>
<sequence>MGFLPGGTPKSSKLSEYFSNETHGDLGIPHRNPSRRRVGLLLEEFLYAFHSGIEALAGSLLVIRGRGAMDTLQESSPRARLYRRWHGCGLLGLSSLGLLVLLNGKVHDSSTWLSCSWKPFLELYWVQKSLISAALSLFHAGATGVHFLAVAESDVGRPKDAISLKEEAAMSPHLLLTVGFAAHAAGMMK</sequence>
<keyword evidence="3" id="KW-1185">Reference proteome</keyword>
<evidence type="ECO:0000313" key="2">
    <source>
        <dbReference type="EMBL" id="CAL4790463.1"/>
    </source>
</evidence>
<gene>
    <name evidence="1" type="ORF">C1SCF055_LOCUS29041</name>
</gene>